<dbReference type="NCBIfam" id="TIGR00090">
    <property type="entry name" value="rsfS_iojap_ybeB"/>
    <property type="match status" value="1"/>
</dbReference>
<dbReference type="EMBL" id="FPBT01000001">
    <property type="protein sequence ID" value="SFU29235.1"/>
    <property type="molecule type" value="Genomic_DNA"/>
</dbReference>
<accession>A0A1I7EZA7</accession>
<keyword evidence="3" id="KW-0547">Nucleotide-binding</keyword>
<comment type="function">
    <text evidence="7">Functions as a ribosomal silencing factor. Interacts with ribosomal protein uL14 (rplN), blocking formation of intersubunit bridge B8. Prevents association of the 30S and 50S ribosomal subunits and the formation of functional ribosomes, thus repressing translation.</text>
</comment>
<organism evidence="9 10">
    <name type="scientific">Eubacterium pyruvativorans</name>
    <dbReference type="NCBI Taxonomy" id="155865"/>
    <lineage>
        <taxon>Bacteria</taxon>
        <taxon>Bacillati</taxon>
        <taxon>Bacillota</taxon>
        <taxon>Clostridia</taxon>
        <taxon>Eubacteriales</taxon>
        <taxon>Eubacteriaceae</taxon>
        <taxon>Eubacterium</taxon>
    </lineage>
</organism>
<dbReference type="RefSeq" id="WP_173327437.1">
    <property type="nucleotide sequence ID" value="NZ_CACWQI010000001.1"/>
</dbReference>
<evidence type="ECO:0000313" key="9">
    <source>
        <dbReference type="EMBL" id="SFU29235.1"/>
    </source>
</evidence>
<reference evidence="9 10" key="1">
    <citation type="submission" date="2016-10" db="EMBL/GenBank/DDBJ databases">
        <authorList>
            <person name="de Groot N.N."/>
        </authorList>
    </citation>
    <scope>NUCLEOTIDE SEQUENCE [LARGE SCALE GENOMIC DNA]</scope>
    <source>
        <strain evidence="9 10">KHGC13</strain>
    </source>
</reference>
<dbReference type="GO" id="GO:0005737">
    <property type="term" value="C:cytoplasm"/>
    <property type="evidence" value="ECO:0007669"/>
    <property type="project" value="UniProtKB-SubCell"/>
</dbReference>
<dbReference type="PANTHER" id="PTHR35795">
    <property type="entry name" value="SLR1885 PROTEIN"/>
    <property type="match status" value="1"/>
</dbReference>
<dbReference type="NCBIfam" id="TIGR00488">
    <property type="entry name" value="bis(5'-nucleosyl)-tetraphosphatase (symmetrical) YqeK"/>
    <property type="match status" value="1"/>
</dbReference>
<evidence type="ECO:0000256" key="1">
    <source>
        <dbReference type="ARBA" id="ARBA00010574"/>
    </source>
</evidence>
<comment type="similarity">
    <text evidence="1 7">Belongs to the Iojap/RsfS family.</text>
</comment>
<evidence type="ECO:0000259" key="8">
    <source>
        <dbReference type="SMART" id="SM00471"/>
    </source>
</evidence>
<feature type="domain" description="HD/PDEase" evidence="8">
    <location>
        <begin position="20"/>
        <end position="143"/>
    </location>
</feature>
<dbReference type="Proteomes" id="UP000198817">
    <property type="component" value="Unassembled WGS sequence"/>
</dbReference>
<evidence type="ECO:0000313" key="10">
    <source>
        <dbReference type="Proteomes" id="UP000198817"/>
    </source>
</evidence>
<dbReference type="GO" id="GO:0008803">
    <property type="term" value="F:bis(5'-nucleosyl)-tetraphosphatase (symmetrical) activity"/>
    <property type="evidence" value="ECO:0007669"/>
    <property type="project" value="UniProtKB-EC"/>
</dbReference>
<dbReference type="InterPro" id="IPR005249">
    <property type="entry name" value="YqeK"/>
</dbReference>
<evidence type="ECO:0000256" key="2">
    <source>
        <dbReference type="ARBA" id="ARBA00022723"/>
    </source>
</evidence>
<comment type="catalytic activity">
    <reaction evidence="6">
        <text>P(1),P(4)-bis(5'-adenosyl) tetraphosphate + H2O = 2 ADP + 2 H(+)</text>
        <dbReference type="Rhea" id="RHEA:24252"/>
        <dbReference type="ChEBI" id="CHEBI:15377"/>
        <dbReference type="ChEBI" id="CHEBI:15378"/>
        <dbReference type="ChEBI" id="CHEBI:58141"/>
        <dbReference type="ChEBI" id="CHEBI:456216"/>
        <dbReference type="EC" id="3.6.1.41"/>
    </reaction>
</comment>
<dbReference type="Gene3D" id="3.30.460.10">
    <property type="entry name" value="Beta Polymerase, domain 2"/>
    <property type="match status" value="1"/>
</dbReference>
<sequence length="310" mass="35655">MNKDYTERKLYIEDFLKKHISEKRRKHIRGVRETAIRMAEKFGADPEKAEIAALYHDMFKERDLDDLVLRYGLGDRYLGNRNLAHSKVAAAFMEQELGFRDPDLLNAVRFHTTGRPGMSVLEQILYLADACEPNRDYPGVEKLRELAFRDLDEACLFSLARTVTYVREQASPLDEDTLRAKEYYEERIMRTKMDNLNLVKEAAKALDERRGENIIALNVTGKSSFADYIVIAEGGSDRQTEALADNVEDRFAELGQELRGSEGWHNTGWILLDFGDIVVNVFTKGMREKYNLESVWGDCEQVPLDLEGEE</sequence>
<evidence type="ECO:0000256" key="5">
    <source>
        <dbReference type="ARBA" id="ARBA00023004"/>
    </source>
</evidence>
<proteinExistence type="inferred from homology"/>
<dbReference type="GO" id="GO:0090071">
    <property type="term" value="P:negative regulation of ribosome biogenesis"/>
    <property type="evidence" value="ECO:0007669"/>
    <property type="project" value="UniProtKB-UniRule"/>
</dbReference>
<dbReference type="Gene3D" id="1.10.3210.10">
    <property type="entry name" value="Hypothetical protein af1432"/>
    <property type="match status" value="1"/>
</dbReference>
<dbReference type="CDD" id="cd00077">
    <property type="entry name" value="HDc"/>
    <property type="match status" value="1"/>
</dbReference>
<name>A0A1I7EZA7_9FIRM</name>
<dbReference type="InterPro" id="IPR051094">
    <property type="entry name" value="Diverse_Catalytic_Enzymes"/>
</dbReference>
<keyword evidence="4" id="KW-0378">Hydrolase</keyword>
<dbReference type="Pfam" id="PF01966">
    <property type="entry name" value="HD"/>
    <property type="match status" value="1"/>
</dbReference>
<evidence type="ECO:0000256" key="4">
    <source>
        <dbReference type="ARBA" id="ARBA00022801"/>
    </source>
</evidence>
<dbReference type="InterPro" id="IPR043519">
    <property type="entry name" value="NT_sf"/>
</dbReference>
<dbReference type="GO" id="GO:0046872">
    <property type="term" value="F:metal ion binding"/>
    <property type="evidence" value="ECO:0007669"/>
    <property type="project" value="UniProtKB-KW"/>
</dbReference>
<dbReference type="AlphaFoldDB" id="A0A1I7EZA7"/>
<keyword evidence="7" id="KW-0678">Repressor</keyword>
<dbReference type="GO" id="GO:0042256">
    <property type="term" value="P:cytosolic ribosome assembly"/>
    <property type="evidence" value="ECO:0007669"/>
    <property type="project" value="UniProtKB-UniRule"/>
</dbReference>
<keyword evidence="10" id="KW-1185">Reference proteome</keyword>
<dbReference type="SUPFAM" id="SSF81301">
    <property type="entry name" value="Nucleotidyltransferase"/>
    <property type="match status" value="1"/>
</dbReference>
<evidence type="ECO:0000256" key="6">
    <source>
        <dbReference type="ARBA" id="ARBA00049417"/>
    </source>
</evidence>
<gene>
    <name evidence="7" type="primary">rsfS</name>
    <name evidence="9" type="ORF">SAMN05216508_101130</name>
</gene>
<comment type="subunit">
    <text evidence="7">Interacts with ribosomal protein uL14 (rplN).</text>
</comment>
<comment type="subcellular location">
    <subcellularLocation>
        <location evidence="7">Cytoplasm</location>
    </subcellularLocation>
</comment>
<keyword evidence="2" id="KW-0479">Metal-binding</keyword>
<protein>
    <recommendedName>
        <fullName evidence="7">Ribosomal silencing factor RsfS</fullName>
    </recommendedName>
</protein>
<dbReference type="PANTHER" id="PTHR35795:SF1">
    <property type="entry name" value="BIS(5'-NUCLEOSYL)-TETRAPHOSPHATASE, SYMMETRICAL"/>
    <property type="match status" value="1"/>
</dbReference>
<dbReference type="InterPro" id="IPR006674">
    <property type="entry name" value="HD_domain"/>
</dbReference>
<dbReference type="SMART" id="SM00471">
    <property type="entry name" value="HDc"/>
    <property type="match status" value="1"/>
</dbReference>
<dbReference type="InterPro" id="IPR003607">
    <property type="entry name" value="HD/PDEase_dom"/>
</dbReference>
<dbReference type="GO" id="GO:0000166">
    <property type="term" value="F:nucleotide binding"/>
    <property type="evidence" value="ECO:0007669"/>
    <property type="project" value="UniProtKB-KW"/>
</dbReference>
<dbReference type="SUPFAM" id="SSF109604">
    <property type="entry name" value="HD-domain/PDEase-like"/>
    <property type="match status" value="1"/>
</dbReference>
<keyword evidence="7" id="KW-0963">Cytoplasm</keyword>
<evidence type="ECO:0000256" key="3">
    <source>
        <dbReference type="ARBA" id="ARBA00022741"/>
    </source>
</evidence>
<dbReference type="InterPro" id="IPR004394">
    <property type="entry name" value="Iojap/RsfS/C7orf30"/>
</dbReference>
<dbReference type="STRING" id="155865.SAMN05216515_102131"/>
<keyword evidence="5" id="KW-0408">Iron</keyword>
<dbReference type="HAMAP" id="MF_01477">
    <property type="entry name" value="Iojap_RsfS"/>
    <property type="match status" value="1"/>
</dbReference>
<evidence type="ECO:0000256" key="7">
    <source>
        <dbReference type="HAMAP-Rule" id="MF_01477"/>
    </source>
</evidence>
<dbReference type="GO" id="GO:0017148">
    <property type="term" value="P:negative regulation of translation"/>
    <property type="evidence" value="ECO:0007669"/>
    <property type="project" value="UniProtKB-UniRule"/>
</dbReference>
<dbReference type="Pfam" id="PF02410">
    <property type="entry name" value="RsfS"/>
    <property type="match status" value="1"/>
</dbReference>
<keyword evidence="7" id="KW-0810">Translation regulation</keyword>